<evidence type="ECO:0000256" key="7">
    <source>
        <dbReference type="ARBA" id="ARBA00023187"/>
    </source>
</evidence>
<dbReference type="Pfam" id="PF00076">
    <property type="entry name" value="RRM_1"/>
    <property type="match status" value="4"/>
</dbReference>
<dbReference type="CDD" id="cd19609">
    <property type="entry name" value="NTD_TDP-43"/>
    <property type="match status" value="2"/>
</dbReference>
<keyword evidence="6" id="KW-0804">Transcription</keyword>
<comment type="caution">
    <text evidence="11">The sequence shown here is derived from an EMBL/GenBank/DDBJ whole genome shotgun (WGS) entry which is preliminary data.</text>
</comment>
<evidence type="ECO:0000256" key="2">
    <source>
        <dbReference type="ARBA" id="ARBA00022664"/>
    </source>
</evidence>
<sequence>MLEQGYVRVVKEEGCESIELPLEIDSSLLLSTLQSAFPKACGMKYRTENNSLRGVRLSSGRFYPPEGIWPGTNFICVMSKEKRKSEDSSGNPTKKRAAVSDLIILGLAWRTTEDQVRRYFETFGEVTMTVVKMDQVTRLSKGFGFVRFRDPVVQTKVISQRHFIDGRWCDVKIPNNYQDVTQDCKIFVGQLTSDTSAVELREYFSSFGEVADIFIPQPFRMFAFVTFKSPTDAKSVCDMKNHSINGIPINVSEAMPLTKNAPKPDKAIRFGHTACVTGRMLYVPVAVEEGETPVEMPTEEDGTVLLTTLQAAFPKACGIVYKSRESGAVRAVRLVDGRFYAPEEGWENQVFVCTMLKEEKRKSTEDAGPLKKKAQLICDLIVLGLPWKTTEEEVKKYFEEYGEVTMVTIKKNSRTGQSKGFGFVRFAEFSAQTKVIGQRHMIDGRWCDVKIPYSQAVDASQACKIFVGQLKVGVSQEEIKEYFSEFGDVSDVYIPQPFRQFAFVTFADPFTAKAVCSQANHSLNGSPINVSVAIPPTRKSEGEHNGGVWATSGGVWSSAPGAGRSIKRRLSEFSPYGERSYFNSSGDWNAQQGRNSLLWDESWDAGQYNNYTTVRGLGY</sequence>
<evidence type="ECO:0000256" key="8">
    <source>
        <dbReference type="ARBA" id="ARBA00023242"/>
    </source>
</evidence>
<dbReference type="CDD" id="cd12321">
    <property type="entry name" value="RRM1_TDP43"/>
    <property type="match status" value="1"/>
</dbReference>
<dbReference type="GO" id="GO:0008380">
    <property type="term" value="P:RNA splicing"/>
    <property type="evidence" value="ECO:0007669"/>
    <property type="project" value="UniProtKB-KW"/>
</dbReference>
<dbReference type="InterPro" id="IPR041105">
    <property type="entry name" value="TDP-43_N"/>
</dbReference>
<dbReference type="AlphaFoldDB" id="A0A8S9WZM2"/>
<dbReference type="GO" id="GO:0003723">
    <property type="term" value="F:RNA binding"/>
    <property type="evidence" value="ECO:0007669"/>
    <property type="project" value="UniProtKB-UniRule"/>
</dbReference>
<dbReference type="Pfam" id="PF18694">
    <property type="entry name" value="TDP-43_N"/>
    <property type="match status" value="2"/>
</dbReference>
<dbReference type="GO" id="GO:0010468">
    <property type="term" value="P:regulation of gene expression"/>
    <property type="evidence" value="ECO:0007669"/>
    <property type="project" value="TreeGrafter"/>
</dbReference>
<feature type="domain" description="RRM" evidence="10">
    <location>
        <begin position="184"/>
        <end position="256"/>
    </location>
</feature>
<dbReference type="InterPro" id="IPR000504">
    <property type="entry name" value="RRM_dom"/>
</dbReference>
<reference evidence="11" key="1">
    <citation type="journal article" date="2021" name="Mol. Ecol. Resour.">
        <title>Apolygus lucorum genome provides insights into omnivorousness and mesophyll feeding.</title>
        <authorList>
            <person name="Liu Y."/>
            <person name="Liu H."/>
            <person name="Wang H."/>
            <person name="Huang T."/>
            <person name="Liu B."/>
            <person name="Yang B."/>
            <person name="Yin L."/>
            <person name="Li B."/>
            <person name="Zhang Y."/>
            <person name="Zhang S."/>
            <person name="Jiang F."/>
            <person name="Zhang X."/>
            <person name="Ren Y."/>
            <person name="Wang B."/>
            <person name="Wang S."/>
            <person name="Lu Y."/>
            <person name="Wu K."/>
            <person name="Fan W."/>
            <person name="Wang G."/>
        </authorList>
    </citation>
    <scope>NUCLEOTIDE SEQUENCE</scope>
    <source>
        <strain evidence="11">12Hb</strain>
    </source>
</reference>
<protein>
    <recommendedName>
        <fullName evidence="10">RRM domain-containing protein</fullName>
    </recommendedName>
</protein>
<dbReference type="OrthoDB" id="2020831at2759"/>
<proteinExistence type="predicted"/>
<evidence type="ECO:0000256" key="4">
    <source>
        <dbReference type="ARBA" id="ARBA00022884"/>
    </source>
</evidence>
<dbReference type="EMBL" id="WIXP02000012">
    <property type="protein sequence ID" value="KAF6202157.1"/>
    <property type="molecule type" value="Genomic_DNA"/>
</dbReference>
<keyword evidence="12" id="KW-1185">Reference proteome</keyword>
<dbReference type="InterPro" id="IPR035979">
    <property type="entry name" value="RBD_domain_sf"/>
</dbReference>
<evidence type="ECO:0000256" key="3">
    <source>
        <dbReference type="ARBA" id="ARBA00022737"/>
    </source>
</evidence>
<keyword evidence="8" id="KW-0539">Nucleus</keyword>
<organism evidence="11 12">
    <name type="scientific">Apolygus lucorum</name>
    <name type="common">Small green plant bug</name>
    <name type="synonym">Lygocoris lucorum</name>
    <dbReference type="NCBI Taxonomy" id="248454"/>
    <lineage>
        <taxon>Eukaryota</taxon>
        <taxon>Metazoa</taxon>
        <taxon>Ecdysozoa</taxon>
        <taxon>Arthropoda</taxon>
        <taxon>Hexapoda</taxon>
        <taxon>Insecta</taxon>
        <taxon>Pterygota</taxon>
        <taxon>Neoptera</taxon>
        <taxon>Paraneoptera</taxon>
        <taxon>Hemiptera</taxon>
        <taxon>Heteroptera</taxon>
        <taxon>Panheteroptera</taxon>
        <taxon>Cimicomorpha</taxon>
        <taxon>Miridae</taxon>
        <taxon>Mirini</taxon>
        <taxon>Apolygus</taxon>
    </lineage>
</organism>
<dbReference type="PANTHER" id="PTHR48033">
    <property type="entry name" value="RNA-BINDING (RRM/RBD/RNP MOTIFS) FAMILY PROTEIN"/>
    <property type="match status" value="1"/>
</dbReference>
<comment type="subcellular location">
    <subcellularLocation>
        <location evidence="1">Nucleus</location>
    </subcellularLocation>
</comment>
<accession>A0A8S9WZM2</accession>
<feature type="domain" description="RRM" evidence="10">
    <location>
        <begin position="378"/>
        <end position="456"/>
    </location>
</feature>
<keyword evidence="7" id="KW-0508">mRNA splicing</keyword>
<feature type="domain" description="RRM" evidence="10">
    <location>
        <begin position="100"/>
        <end position="176"/>
    </location>
</feature>
<dbReference type="GO" id="GO:0000785">
    <property type="term" value="C:chromatin"/>
    <property type="evidence" value="ECO:0007669"/>
    <property type="project" value="TreeGrafter"/>
</dbReference>
<dbReference type="SUPFAM" id="SSF54928">
    <property type="entry name" value="RNA-binding domain, RBD"/>
    <property type="match status" value="4"/>
</dbReference>
<evidence type="ECO:0000256" key="5">
    <source>
        <dbReference type="ARBA" id="ARBA00023015"/>
    </source>
</evidence>
<evidence type="ECO:0000256" key="6">
    <source>
        <dbReference type="ARBA" id="ARBA00023163"/>
    </source>
</evidence>
<dbReference type="FunFam" id="3.30.70.330:FF:000098">
    <property type="entry name" value="TAR DNA-binding protein 43"/>
    <property type="match status" value="1"/>
</dbReference>
<gene>
    <name evidence="11" type="ORF">GE061_004555</name>
</gene>
<dbReference type="Proteomes" id="UP000466442">
    <property type="component" value="Linkage Group LG12"/>
</dbReference>
<dbReference type="SMART" id="SM00360">
    <property type="entry name" value="RRM"/>
    <property type="match status" value="4"/>
</dbReference>
<dbReference type="PANTHER" id="PTHR48033:SF9">
    <property type="entry name" value="TAR DNA-BINDING PROTEIN 43"/>
    <property type="match status" value="1"/>
</dbReference>
<evidence type="ECO:0000259" key="10">
    <source>
        <dbReference type="PROSITE" id="PS50102"/>
    </source>
</evidence>
<dbReference type="GO" id="GO:0006397">
    <property type="term" value="P:mRNA processing"/>
    <property type="evidence" value="ECO:0007669"/>
    <property type="project" value="UniProtKB-KW"/>
</dbReference>
<evidence type="ECO:0000256" key="1">
    <source>
        <dbReference type="ARBA" id="ARBA00004123"/>
    </source>
</evidence>
<feature type="domain" description="RRM" evidence="10">
    <location>
        <begin position="463"/>
        <end position="535"/>
    </location>
</feature>
<keyword evidence="5" id="KW-0805">Transcription regulation</keyword>
<dbReference type="InterPro" id="IPR012677">
    <property type="entry name" value="Nucleotide-bd_a/b_plait_sf"/>
</dbReference>
<evidence type="ECO:0000313" key="12">
    <source>
        <dbReference type="Proteomes" id="UP000466442"/>
    </source>
</evidence>
<keyword evidence="4 9" id="KW-0694">RNA-binding</keyword>
<dbReference type="Gene3D" id="3.30.70.330">
    <property type="match status" value="4"/>
</dbReference>
<keyword evidence="2" id="KW-0507">mRNA processing</keyword>
<dbReference type="GO" id="GO:0005654">
    <property type="term" value="C:nucleoplasm"/>
    <property type="evidence" value="ECO:0007669"/>
    <property type="project" value="TreeGrafter"/>
</dbReference>
<evidence type="ECO:0000313" key="11">
    <source>
        <dbReference type="EMBL" id="KAF6202157.1"/>
    </source>
</evidence>
<name>A0A8S9WZM2_APOLU</name>
<evidence type="ECO:0000256" key="9">
    <source>
        <dbReference type="PROSITE-ProRule" id="PRU00176"/>
    </source>
</evidence>
<dbReference type="PROSITE" id="PS50102">
    <property type="entry name" value="RRM"/>
    <property type="match status" value="4"/>
</dbReference>
<keyword evidence="3" id="KW-0677">Repeat</keyword>